<reference evidence="2" key="1">
    <citation type="submission" date="2022-03" db="EMBL/GenBank/DDBJ databases">
        <title>Genomic analyses of argali, domestic sheep and their hybrids provide insights into chromosomal evolution, heterosis and genetic basis of agronomic traits.</title>
        <authorList>
            <person name="Li M."/>
        </authorList>
    </citation>
    <scope>NUCLEOTIDE SEQUENCE</scope>
    <source>
        <strain evidence="2">CAU-MHL-2022a</strain>
        <tissue evidence="2">Skin</tissue>
    </source>
</reference>
<evidence type="ECO:0000256" key="1">
    <source>
        <dbReference type="SAM" id="MobiDB-lite"/>
    </source>
</evidence>
<evidence type="ECO:0000313" key="2">
    <source>
        <dbReference type="EMBL" id="KAI4545642.1"/>
    </source>
</evidence>
<accession>A0AAD4UFN3</accession>
<gene>
    <name evidence="2" type="ORF">MG293_005908</name>
</gene>
<organism evidence="2 3">
    <name type="scientific">Ovis ammon polii</name>
    <dbReference type="NCBI Taxonomy" id="230172"/>
    <lineage>
        <taxon>Eukaryota</taxon>
        <taxon>Metazoa</taxon>
        <taxon>Chordata</taxon>
        <taxon>Craniata</taxon>
        <taxon>Vertebrata</taxon>
        <taxon>Euteleostomi</taxon>
        <taxon>Mammalia</taxon>
        <taxon>Eutheria</taxon>
        <taxon>Laurasiatheria</taxon>
        <taxon>Artiodactyla</taxon>
        <taxon>Ruminantia</taxon>
        <taxon>Pecora</taxon>
        <taxon>Bovidae</taxon>
        <taxon>Caprinae</taxon>
        <taxon>Ovis</taxon>
    </lineage>
</organism>
<feature type="compositionally biased region" description="Low complexity" evidence="1">
    <location>
        <begin position="64"/>
        <end position="78"/>
    </location>
</feature>
<name>A0AAD4UFN3_OVIAM</name>
<protein>
    <submittedName>
        <fullName evidence="2">Uncharacterized protein</fullName>
    </submittedName>
</protein>
<evidence type="ECO:0000313" key="3">
    <source>
        <dbReference type="Proteomes" id="UP001214576"/>
    </source>
</evidence>
<dbReference type="EMBL" id="JAKZEL010000003">
    <property type="protein sequence ID" value="KAI4545642.1"/>
    <property type="molecule type" value="Genomic_DNA"/>
</dbReference>
<dbReference type="AlphaFoldDB" id="A0AAD4UFN3"/>
<comment type="caution">
    <text evidence="2">The sequence shown here is derived from an EMBL/GenBank/DDBJ whole genome shotgun (WGS) entry which is preliminary data.</text>
</comment>
<proteinExistence type="predicted"/>
<dbReference type="Proteomes" id="UP001214576">
    <property type="component" value="Unassembled WGS sequence"/>
</dbReference>
<dbReference type="Gene3D" id="6.10.250.3450">
    <property type="match status" value="1"/>
</dbReference>
<feature type="region of interest" description="Disordered" evidence="1">
    <location>
        <begin position="1"/>
        <end position="22"/>
    </location>
</feature>
<feature type="region of interest" description="Disordered" evidence="1">
    <location>
        <begin position="53"/>
        <end position="78"/>
    </location>
</feature>
<sequence>MNLRKFYTGKRNKPLDLQPNKTHGTCQQLNKHEEDLKAEKQQQKQRLYEHFQQGQGLSAHVSAKQTGNKNNKTTKKQNIIQMNSYPKPTVIFFVF</sequence>
<keyword evidence="3" id="KW-1185">Reference proteome</keyword>